<feature type="compositionally biased region" description="Polar residues" evidence="11">
    <location>
        <begin position="36"/>
        <end position="52"/>
    </location>
</feature>
<dbReference type="EMBL" id="ML993605">
    <property type="protein sequence ID" value="KAF2164147.1"/>
    <property type="molecule type" value="Genomic_DNA"/>
</dbReference>
<feature type="domain" description="dUTPase-like" evidence="12">
    <location>
        <begin position="100"/>
        <end position="227"/>
    </location>
</feature>
<accession>A0A6A6CAC5</accession>
<evidence type="ECO:0000256" key="10">
    <source>
        <dbReference type="RuleBase" id="RU367024"/>
    </source>
</evidence>
<organism evidence="13 14">
    <name type="scientific">Zasmidium cellare ATCC 36951</name>
    <dbReference type="NCBI Taxonomy" id="1080233"/>
    <lineage>
        <taxon>Eukaryota</taxon>
        <taxon>Fungi</taxon>
        <taxon>Dikarya</taxon>
        <taxon>Ascomycota</taxon>
        <taxon>Pezizomycotina</taxon>
        <taxon>Dothideomycetes</taxon>
        <taxon>Dothideomycetidae</taxon>
        <taxon>Mycosphaerellales</taxon>
        <taxon>Mycosphaerellaceae</taxon>
        <taxon>Zasmidium</taxon>
    </lineage>
</organism>
<proteinExistence type="inferred from homology"/>
<evidence type="ECO:0000256" key="2">
    <source>
        <dbReference type="ARBA" id="ARBA00003495"/>
    </source>
</evidence>
<dbReference type="NCBIfam" id="TIGR00576">
    <property type="entry name" value="dut"/>
    <property type="match status" value="1"/>
</dbReference>
<dbReference type="FunFam" id="2.70.40.10:FF:000004">
    <property type="entry name" value="Deoxyuridine triphosphatase"/>
    <property type="match status" value="1"/>
</dbReference>
<dbReference type="Gene3D" id="2.70.40.10">
    <property type="match status" value="1"/>
</dbReference>
<comment type="cofactor">
    <cofactor evidence="1 10">
        <name>Mg(2+)</name>
        <dbReference type="ChEBI" id="CHEBI:18420"/>
    </cofactor>
</comment>
<sequence length="249" mass="25670">MAEQDQTPAPEHDAPSLPASPLPKRTKYTEAAPNLSVASILNDDQPTPTPDHTSLPPQPTTMSNHTTLLSMAPDPFPSIPPMSVEPPPPALQVKLLSDTAKPPSRGSAHAAGYDLYASKEATVPARGKVLVDTDISIAVPAGTYGRVAPRSGLASKHSIDTGAGVIDADYRGPVKVLLFNFSDADFKVAVGERVAQLIVERIYTPEVLVVDKLEDTVRGAGGFGSTGGFGGTLPGLNGLASAAPGAPPA</sequence>
<dbReference type="CDD" id="cd07557">
    <property type="entry name" value="trimeric_dUTPase"/>
    <property type="match status" value="1"/>
</dbReference>
<evidence type="ECO:0000256" key="8">
    <source>
        <dbReference type="ARBA" id="ARBA00023080"/>
    </source>
</evidence>
<feature type="region of interest" description="Disordered" evidence="11">
    <location>
        <begin position="1"/>
        <end position="74"/>
    </location>
</feature>
<evidence type="ECO:0000256" key="6">
    <source>
        <dbReference type="ARBA" id="ARBA00022801"/>
    </source>
</evidence>
<dbReference type="GO" id="GO:0046081">
    <property type="term" value="P:dUTP catabolic process"/>
    <property type="evidence" value="ECO:0007669"/>
    <property type="project" value="UniProtKB-UniRule"/>
</dbReference>
<dbReference type="PANTHER" id="PTHR11241:SF0">
    <property type="entry name" value="DEOXYURIDINE 5'-TRIPHOSPHATE NUCLEOTIDOHYDROLASE"/>
    <property type="match status" value="1"/>
</dbReference>
<keyword evidence="7 10" id="KW-0460">Magnesium</keyword>
<name>A0A6A6CAC5_ZASCE</name>
<dbReference type="GO" id="GO:0006226">
    <property type="term" value="P:dUMP biosynthetic process"/>
    <property type="evidence" value="ECO:0007669"/>
    <property type="project" value="UniProtKB-UniRule"/>
</dbReference>
<gene>
    <name evidence="13" type="ORF">M409DRAFT_25493</name>
</gene>
<keyword evidence="8 10" id="KW-0546">Nucleotide metabolism</keyword>
<evidence type="ECO:0000256" key="11">
    <source>
        <dbReference type="SAM" id="MobiDB-lite"/>
    </source>
</evidence>
<comment type="catalytic activity">
    <reaction evidence="9 10">
        <text>dUTP + H2O = dUMP + diphosphate + H(+)</text>
        <dbReference type="Rhea" id="RHEA:10248"/>
        <dbReference type="ChEBI" id="CHEBI:15377"/>
        <dbReference type="ChEBI" id="CHEBI:15378"/>
        <dbReference type="ChEBI" id="CHEBI:33019"/>
        <dbReference type="ChEBI" id="CHEBI:61555"/>
        <dbReference type="ChEBI" id="CHEBI:246422"/>
        <dbReference type="EC" id="3.6.1.23"/>
    </reaction>
</comment>
<keyword evidence="6 10" id="KW-0378">Hydrolase</keyword>
<reference evidence="13" key="1">
    <citation type="journal article" date="2020" name="Stud. Mycol.">
        <title>101 Dothideomycetes genomes: a test case for predicting lifestyles and emergence of pathogens.</title>
        <authorList>
            <person name="Haridas S."/>
            <person name="Albert R."/>
            <person name="Binder M."/>
            <person name="Bloem J."/>
            <person name="Labutti K."/>
            <person name="Salamov A."/>
            <person name="Andreopoulos B."/>
            <person name="Baker S."/>
            <person name="Barry K."/>
            <person name="Bills G."/>
            <person name="Bluhm B."/>
            <person name="Cannon C."/>
            <person name="Castanera R."/>
            <person name="Culley D."/>
            <person name="Daum C."/>
            <person name="Ezra D."/>
            <person name="Gonzalez J."/>
            <person name="Henrissat B."/>
            <person name="Kuo A."/>
            <person name="Liang C."/>
            <person name="Lipzen A."/>
            <person name="Lutzoni F."/>
            <person name="Magnuson J."/>
            <person name="Mondo S."/>
            <person name="Nolan M."/>
            <person name="Ohm R."/>
            <person name="Pangilinan J."/>
            <person name="Park H.-J."/>
            <person name="Ramirez L."/>
            <person name="Alfaro M."/>
            <person name="Sun H."/>
            <person name="Tritt A."/>
            <person name="Yoshinaga Y."/>
            <person name="Zwiers L.-H."/>
            <person name="Turgeon B."/>
            <person name="Goodwin S."/>
            <person name="Spatafora J."/>
            <person name="Crous P."/>
            <person name="Grigoriev I."/>
        </authorList>
    </citation>
    <scope>NUCLEOTIDE SEQUENCE</scope>
    <source>
        <strain evidence="13">ATCC 36951</strain>
    </source>
</reference>
<evidence type="ECO:0000313" key="13">
    <source>
        <dbReference type="EMBL" id="KAF2164147.1"/>
    </source>
</evidence>
<comment type="function">
    <text evidence="2">This enzyme is involved in nucleotide metabolism: it produces dUMP, the immediate precursor of thymidine nucleotides and it decreases the intracellular concentration of dUTP so that uracil cannot be incorporated into DNA.</text>
</comment>
<dbReference type="Proteomes" id="UP000799537">
    <property type="component" value="Unassembled WGS sequence"/>
</dbReference>
<dbReference type="GO" id="GO:0000287">
    <property type="term" value="F:magnesium ion binding"/>
    <property type="evidence" value="ECO:0007669"/>
    <property type="project" value="UniProtKB-UniRule"/>
</dbReference>
<dbReference type="RefSeq" id="XP_033665036.1">
    <property type="nucleotide sequence ID" value="XM_033807718.1"/>
</dbReference>
<dbReference type="OrthoDB" id="419889at2759"/>
<comment type="similarity">
    <text evidence="4 10">Belongs to the dUTPase family.</text>
</comment>
<dbReference type="SUPFAM" id="SSF51283">
    <property type="entry name" value="dUTPase-like"/>
    <property type="match status" value="1"/>
</dbReference>
<keyword evidence="10" id="KW-0479">Metal-binding</keyword>
<evidence type="ECO:0000256" key="3">
    <source>
        <dbReference type="ARBA" id="ARBA00005142"/>
    </source>
</evidence>
<evidence type="ECO:0000256" key="5">
    <source>
        <dbReference type="ARBA" id="ARBA00011233"/>
    </source>
</evidence>
<comment type="pathway">
    <text evidence="3 10">Pyrimidine metabolism; dUMP biosynthesis; dUMP from dCTP (dUTP route): step 2/2.</text>
</comment>
<dbReference type="NCBIfam" id="NF001862">
    <property type="entry name" value="PRK00601.1"/>
    <property type="match status" value="1"/>
</dbReference>
<evidence type="ECO:0000256" key="4">
    <source>
        <dbReference type="ARBA" id="ARBA00006581"/>
    </source>
</evidence>
<dbReference type="Pfam" id="PF00692">
    <property type="entry name" value="dUTPase"/>
    <property type="match status" value="1"/>
</dbReference>
<dbReference type="AlphaFoldDB" id="A0A6A6CAC5"/>
<dbReference type="InterPro" id="IPR033704">
    <property type="entry name" value="dUTPase_trimeric"/>
</dbReference>
<evidence type="ECO:0000259" key="12">
    <source>
        <dbReference type="Pfam" id="PF00692"/>
    </source>
</evidence>
<dbReference type="EC" id="3.6.1.23" evidence="10"/>
<feature type="compositionally biased region" description="Polar residues" evidence="11">
    <location>
        <begin position="60"/>
        <end position="69"/>
    </location>
</feature>
<dbReference type="GO" id="GO:0004170">
    <property type="term" value="F:dUTP diphosphatase activity"/>
    <property type="evidence" value="ECO:0007669"/>
    <property type="project" value="UniProtKB-UniRule"/>
</dbReference>
<dbReference type="InterPro" id="IPR008181">
    <property type="entry name" value="dUTPase"/>
</dbReference>
<dbReference type="GeneID" id="54560990"/>
<dbReference type="UniPathway" id="UPA00610">
    <property type="reaction ID" value="UER00666"/>
</dbReference>
<comment type="subunit">
    <text evidence="5 10">Homotrimer.</text>
</comment>
<evidence type="ECO:0000313" key="14">
    <source>
        <dbReference type="Proteomes" id="UP000799537"/>
    </source>
</evidence>
<comment type="function">
    <text evidence="10">Involved in nucleotide metabolism via production of dUMP, the immediate precursor of thymidine nucleotides, and decreases the intracellular concentration of dUTP so that uracil cannot be incorporated into DNA.</text>
</comment>
<keyword evidence="14" id="KW-1185">Reference proteome</keyword>
<evidence type="ECO:0000256" key="7">
    <source>
        <dbReference type="ARBA" id="ARBA00022842"/>
    </source>
</evidence>
<dbReference type="InterPro" id="IPR029054">
    <property type="entry name" value="dUTPase-like"/>
</dbReference>
<evidence type="ECO:0000256" key="9">
    <source>
        <dbReference type="ARBA" id="ARBA00047686"/>
    </source>
</evidence>
<protein>
    <recommendedName>
        <fullName evidence="10">Deoxyuridine 5'-triphosphate nucleotidohydrolase</fullName>
        <shortName evidence="10">dUTPase</shortName>
        <ecNumber evidence="10">3.6.1.23</ecNumber>
    </recommendedName>
    <alternativeName>
        <fullName evidence="10">dUTP pyrophosphatase</fullName>
    </alternativeName>
</protein>
<dbReference type="PANTHER" id="PTHR11241">
    <property type="entry name" value="DEOXYURIDINE 5'-TRIPHOSPHATE NUCLEOTIDOHYDROLASE"/>
    <property type="match status" value="1"/>
</dbReference>
<dbReference type="InterPro" id="IPR036157">
    <property type="entry name" value="dUTPase-like_sf"/>
</dbReference>
<evidence type="ECO:0000256" key="1">
    <source>
        <dbReference type="ARBA" id="ARBA00001946"/>
    </source>
</evidence>